<proteinExistence type="predicted"/>
<keyword evidence="3" id="KW-1185">Reference proteome</keyword>
<organism evidence="2 3">
    <name type="scientific">Longibacter salinarum</name>
    <dbReference type="NCBI Taxonomy" id="1850348"/>
    <lineage>
        <taxon>Bacteria</taxon>
        <taxon>Pseudomonadati</taxon>
        <taxon>Rhodothermota</taxon>
        <taxon>Rhodothermia</taxon>
        <taxon>Rhodothermales</taxon>
        <taxon>Salisaetaceae</taxon>
        <taxon>Longibacter</taxon>
    </lineage>
</organism>
<keyword evidence="1" id="KW-0472">Membrane</keyword>
<feature type="transmembrane region" description="Helical" evidence="1">
    <location>
        <begin position="46"/>
        <end position="64"/>
    </location>
</feature>
<protein>
    <submittedName>
        <fullName evidence="2">Uncharacterized protein</fullName>
    </submittedName>
</protein>
<dbReference type="Proteomes" id="UP000220102">
    <property type="component" value="Unassembled WGS sequence"/>
</dbReference>
<name>A0A2A8D014_9BACT</name>
<evidence type="ECO:0000256" key="1">
    <source>
        <dbReference type="SAM" id="Phobius"/>
    </source>
</evidence>
<sequence>MPRPISAGDLFQDHLGSLMLSTGFIGLFIISVPIIKIFAVSDESEALLFALLFLFCHVANWPMLQLRWTLWWRGLLTPYAAWCLTALLLGSFGIPLILLADLLH</sequence>
<dbReference type="OrthoDB" id="9885756at2"/>
<dbReference type="RefSeq" id="WP_098075161.1">
    <property type="nucleotide sequence ID" value="NZ_PDEQ01000003.1"/>
</dbReference>
<feature type="transmembrane region" description="Helical" evidence="1">
    <location>
        <begin position="79"/>
        <end position="103"/>
    </location>
</feature>
<feature type="transmembrane region" description="Helical" evidence="1">
    <location>
        <begin position="20"/>
        <end position="39"/>
    </location>
</feature>
<dbReference type="AlphaFoldDB" id="A0A2A8D014"/>
<dbReference type="EMBL" id="PDEQ01000003">
    <property type="protein sequence ID" value="PEN13998.1"/>
    <property type="molecule type" value="Genomic_DNA"/>
</dbReference>
<comment type="caution">
    <text evidence="2">The sequence shown here is derived from an EMBL/GenBank/DDBJ whole genome shotgun (WGS) entry which is preliminary data.</text>
</comment>
<keyword evidence="1" id="KW-1133">Transmembrane helix</keyword>
<evidence type="ECO:0000313" key="3">
    <source>
        <dbReference type="Proteomes" id="UP000220102"/>
    </source>
</evidence>
<reference evidence="2 3" key="1">
    <citation type="submission" date="2017-10" db="EMBL/GenBank/DDBJ databases">
        <title>Draft genome of Longibacter Salinarum.</title>
        <authorList>
            <person name="Goh K.M."/>
            <person name="Shamsir M.S."/>
            <person name="Lim S.W."/>
        </authorList>
    </citation>
    <scope>NUCLEOTIDE SEQUENCE [LARGE SCALE GENOMIC DNA]</scope>
    <source>
        <strain evidence="2 3">KCTC 52045</strain>
    </source>
</reference>
<accession>A0A2A8D014</accession>
<gene>
    <name evidence="2" type="ORF">CRI94_08080</name>
</gene>
<evidence type="ECO:0000313" key="2">
    <source>
        <dbReference type="EMBL" id="PEN13998.1"/>
    </source>
</evidence>
<keyword evidence="1" id="KW-0812">Transmembrane</keyword>